<keyword evidence="3" id="KW-1185">Reference proteome</keyword>
<keyword evidence="1" id="KW-0812">Transmembrane</keyword>
<evidence type="ECO:0000313" key="2">
    <source>
        <dbReference type="EMBL" id="QDV37814.1"/>
    </source>
</evidence>
<dbReference type="AlphaFoldDB" id="A0A518HAD6"/>
<dbReference type="EMBL" id="CP036426">
    <property type="protein sequence ID" value="QDV37814.1"/>
    <property type="molecule type" value="Genomic_DNA"/>
</dbReference>
<gene>
    <name evidence="2" type="ORF">ElP_57610</name>
</gene>
<dbReference type="Proteomes" id="UP000317835">
    <property type="component" value="Chromosome"/>
</dbReference>
<feature type="transmembrane region" description="Helical" evidence="1">
    <location>
        <begin position="12"/>
        <end position="32"/>
    </location>
</feature>
<name>A0A518HAD6_9BACT</name>
<feature type="transmembrane region" description="Helical" evidence="1">
    <location>
        <begin position="94"/>
        <end position="113"/>
    </location>
</feature>
<accession>A0A518HAD6</accession>
<organism evidence="2 3">
    <name type="scientific">Tautonia plasticadhaerens</name>
    <dbReference type="NCBI Taxonomy" id="2527974"/>
    <lineage>
        <taxon>Bacteria</taxon>
        <taxon>Pseudomonadati</taxon>
        <taxon>Planctomycetota</taxon>
        <taxon>Planctomycetia</taxon>
        <taxon>Isosphaerales</taxon>
        <taxon>Isosphaeraceae</taxon>
        <taxon>Tautonia</taxon>
    </lineage>
</organism>
<keyword evidence="1" id="KW-1133">Transmembrane helix</keyword>
<keyword evidence="1" id="KW-0472">Membrane</keyword>
<dbReference type="KEGG" id="tpla:ElP_57610"/>
<reference evidence="2 3" key="1">
    <citation type="submission" date="2019-02" db="EMBL/GenBank/DDBJ databases">
        <title>Deep-cultivation of Planctomycetes and their phenomic and genomic characterization uncovers novel biology.</title>
        <authorList>
            <person name="Wiegand S."/>
            <person name="Jogler M."/>
            <person name="Boedeker C."/>
            <person name="Pinto D."/>
            <person name="Vollmers J."/>
            <person name="Rivas-Marin E."/>
            <person name="Kohn T."/>
            <person name="Peeters S.H."/>
            <person name="Heuer A."/>
            <person name="Rast P."/>
            <person name="Oberbeckmann S."/>
            <person name="Bunk B."/>
            <person name="Jeske O."/>
            <person name="Meyerdierks A."/>
            <person name="Storesund J.E."/>
            <person name="Kallscheuer N."/>
            <person name="Luecker S."/>
            <person name="Lage O.M."/>
            <person name="Pohl T."/>
            <person name="Merkel B.J."/>
            <person name="Hornburger P."/>
            <person name="Mueller R.-W."/>
            <person name="Bruemmer F."/>
            <person name="Labrenz M."/>
            <person name="Spormann A.M."/>
            <person name="Op den Camp H."/>
            <person name="Overmann J."/>
            <person name="Amann R."/>
            <person name="Jetten M.S.M."/>
            <person name="Mascher T."/>
            <person name="Medema M.H."/>
            <person name="Devos D.P."/>
            <person name="Kaster A.-K."/>
            <person name="Ovreas L."/>
            <person name="Rohde M."/>
            <person name="Galperin M.Y."/>
            <person name="Jogler C."/>
        </authorList>
    </citation>
    <scope>NUCLEOTIDE SEQUENCE [LARGE SCALE GENOMIC DNA]</scope>
    <source>
        <strain evidence="2 3">ElP</strain>
    </source>
</reference>
<protein>
    <submittedName>
        <fullName evidence="2">Uncharacterized protein</fullName>
    </submittedName>
</protein>
<sequence length="114" mass="11859">MGPDRGPSRALLIGGAMGLVAAIGAWAAVAIGTATVFEVGPNLGSPFENYRFIASSSRFSAEVVGVLTIWLTYRDARGMALRPTRLSVRGLMGITGAIGLASARFSALFGAWLE</sequence>
<evidence type="ECO:0000256" key="1">
    <source>
        <dbReference type="SAM" id="Phobius"/>
    </source>
</evidence>
<proteinExistence type="predicted"/>
<evidence type="ECO:0000313" key="3">
    <source>
        <dbReference type="Proteomes" id="UP000317835"/>
    </source>
</evidence>
<feature type="transmembrane region" description="Helical" evidence="1">
    <location>
        <begin position="52"/>
        <end position="73"/>
    </location>
</feature>